<sequence>MSNLFSKHLHLCFFKLKYPTATATAAAATSLSSPPKSQSPSPNSSSNTYIFNSLYDVVTPSHSTHDFSSDDHDDPESSDPPPDFATVFSSQRFFFSSPGRSNSIMESPDTRPSCNSNKDSNTKAPVPRGGVRVPKHSLNPFEDFRCSMQEMIESRQVFDVREDWDYLQELLLCYLALNPSNTHEYIVGAFTDLVVHLLASSSSPPPRPTTSRGRVA</sequence>
<name>A0ACB9M1L4_BAUVA</name>
<evidence type="ECO:0000313" key="1">
    <source>
        <dbReference type="EMBL" id="KAI4317838.1"/>
    </source>
</evidence>
<accession>A0ACB9M1L4</accession>
<proteinExistence type="predicted"/>
<gene>
    <name evidence="1" type="ORF">L6164_025672</name>
</gene>
<comment type="caution">
    <text evidence="1">The sequence shown here is derived from an EMBL/GenBank/DDBJ whole genome shotgun (WGS) entry which is preliminary data.</text>
</comment>
<organism evidence="1 2">
    <name type="scientific">Bauhinia variegata</name>
    <name type="common">Purple orchid tree</name>
    <name type="synonym">Phanera variegata</name>
    <dbReference type="NCBI Taxonomy" id="167791"/>
    <lineage>
        <taxon>Eukaryota</taxon>
        <taxon>Viridiplantae</taxon>
        <taxon>Streptophyta</taxon>
        <taxon>Embryophyta</taxon>
        <taxon>Tracheophyta</taxon>
        <taxon>Spermatophyta</taxon>
        <taxon>Magnoliopsida</taxon>
        <taxon>eudicotyledons</taxon>
        <taxon>Gunneridae</taxon>
        <taxon>Pentapetalae</taxon>
        <taxon>rosids</taxon>
        <taxon>fabids</taxon>
        <taxon>Fabales</taxon>
        <taxon>Fabaceae</taxon>
        <taxon>Cercidoideae</taxon>
        <taxon>Cercideae</taxon>
        <taxon>Bauhiniinae</taxon>
        <taxon>Bauhinia</taxon>
    </lineage>
</organism>
<dbReference type="Proteomes" id="UP000828941">
    <property type="component" value="Chromosome 10"/>
</dbReference>
<evidence type="ECO:0000313" key="2">
    <source>
        <dbReference type="Proteomes" id="UP000828941"/>
    </source>
</evidence>
<protein>
    <submittedName>
        <fullName evidence="1">Uncharacterized protein</fullName>
    </submittedName>
</protein>
<dbReference type="EMBL" id="CM039435">
    <property type="protein sequence ID" value="KAI4317838.1"/>
    <property type="molecule type" value="Genomic_DNA"/>
</dbReference>
<reference evidence="1 2" key="1">
    <citation type="journal article" date="2022" name="DNA Res.">
        <title>Chromosomal-level genome assembly of the orchid tree Bauhinia variegata (Leguminosae; Cercidoideae) supports the allotetraploid origin hypothesis of Bauhinia.</title>
        <authorList>
            <person name="Zhong Y."/>
            <person name="Chen Y."/>
            <person name="Zheng D."/>
            <person name="Pang J."/>
            <person name="Liu Y."/>
            <person name="Luo S."/>
            <person name="Meng S."/>
            <person name="Qian L."/>
            <person name="Wei D."/>
            <person name="Dai S."/>
            <person name="Zhou R."/>
        </authorList>
    </citation>
    <scope>NUCLEOTIDE SEQUENCE [LARGE SCALE GENOMIC DNA]</scope>
    <source>
        <strain evidence="1">BV-YZ2020</strain>
    </source>
</reference>
<keyword evidence="2" id="KW-1185">Reference proteome</keyword>